<evidence type="ECO:0000313" key="2">
    <source>
        <dbReference type="Proteomes" id="UP001501116"/>
    </source>
</evidence>
<organism evidence="1 2">
    <name type="scientific">Amycolatopsis minnesotensis</name>
    <dbReference type="NCBI Taxonomy" id="337894"/>
    <lineage>
        <taxon>Bacteria</taxon>
        <taxon>Bacillati</taxon>
        <taxon>Actinomycetota</taxon>
        <taxon>Actinomycetes</taxon>
        <taxon>Pseudonocardiales</taxon>
        <taxon>Pseudonocardiaceae</taxon>
        <taxon>Amycolatopsis</taxon>
    </lineage>
</organism>
<evidence type="ECO:0008006" key="3">
    <source>
        <dbReference type="Google" id="ProtNLM"/>
    </source>
</evidence>
<accession>A0ABN2SU18</accession>
<comment type="caution">
    <text evidence="1">The sequence shown here is derived from an EMBL/GenBank/DDBJ whole genome shotgun (WGS) entry which is preliminary data.</text>
</comment>
<name>A0ABN2SU18_9PSEU</name>
<reference evidence="1 2" key="1">
    <citation type="journal article" date="2019" name="Int. J. Syst. Evol. Microbiol.">
        <title>The Global Catalogue of Microorganisms (GCM) 10K type strain sequencing project: providing services to taxonomists for standard genome sequencing and annotation.</title>
        <authorList>
            <consortium name="The Broad Institute Genomics Platform"/>
            <consortium name="The Broad Institute Genome Sequencing Center for Infectious Disease"/>
            <person name="Wu L."/>
            <person name="Ma J."/>
        </authorList>
    </citation>
    <scope>NUCLEOTIDE SEQUENCE [LARGE SCALE GENOMIC DNA]</scope>
    <source>
        <strain evidence="1 2">JCM 14545</strain>
    </source>
</reference>
<proteinExistence type="predicted"/>
<gene>
    <name evidence="1" type="ORF">GCM10009754_83850</name>
</gene>
<dbReference type="EMBL" id="BAAANN010000063">
    <property type="protein sequence ID" value="GAA1992196.1"/>
    <property type="molecule type" value="Genomic_DNA"/>
</dbReference>
<keyword evidence="2" id="KW-1185">Reference proteome</keyword>
<protein>
    <recommendedName>
        <fullName evidence="3">AbiEi antitoxin C-terminal domain-containing protein</fullName>
    </recommendedName>
</protein>
<evidence type="ECO:0000313" key="1">
    <source>
        <dbReference type="EMBL" id="GAA1992196.1"/>
    </source>
</evidence>
<dbReference type="Proteomes" id="UP001501116">
    <property type="component" value="Unassembled WGS sequence"/>
</dbReference>
<sequence length="303" mass="33142">MMGVIKVSALIAIGMHSKTIYRRCLPGERWQRILPGVVLLRNAPPTTVQRTAAALLYAGPSAQLTGIEACLRHGLRSPSLPRLNYVHVLVPHERNVKSSEFVVVERTNRLPAPVIRGNFALAPIARATVDAARRIKNPDAVGKLLSEAVQQRRCAPEELFRELDEGSQRGTALPRRLLAGWTSLRSVAEARAKAIADTLPSPPSHWNVPVYDAKGEYVGCPDAWWDDVGLAWEIDSANFHFSLSGYSRTVERNTRYAAAGICCVQTLPSQITKEPDEVRASLIAAYETAAGRARPQVRLAAGS</sequence>